<keyword evidence="4" id="KW-0812">Transmembrane</keyword>
<feature type="region of interest" description="Disordered" evidence="3">
    <location>
        <begin position="66"/>
        <end position="124"/>
    </location>
</feature>
<feature type="domain" description="Bacterial surface antigen (D15)" evidence="5">
    <location>
        <begin position="187"/>
        <end position="485"/>
    </location>
</feature>
<reference evidence="6 7" key="1">
    <citation type="submission" date="2019-08" db="EMBL/GenBank/DDBJ databases">
        <title>Deep-cultivation of Planctomycetes and their phenomic and genomic characterization uncovers novel biology.</title>
        <authorList>
            <person name="Wiegand S."/>
            <person name="Jogler M."/>
            <person name="Boedeker C."/>
            <person name="Pinto D."/>
            <person name="Vollmers J."/>
            <person name="Rivas-Marin E."/>
            <person name="Kohn T."/>
            <person name="Peeters S.H."/>
            <person name="Heuer A."/>
            <person name="Rast P."/>
            <person name="Oberbeckmann S."/>
            <person name="Bunk B."/>
            <person name="Jeske O."/>
            <person name="Meyerdierks A."/>
            <person name="Storesund J.E."/>
            <person name="Kallscheuer N."/>
            <person name="Luecker S."/>
            <person name="Lage O.M."/>
            <person name="Pohl T."/>
            <person name="Merkel B.J."/>
            <person name="Hornburger P."/>
            <person name="Mueller R.-W."/>
            <person name="Bruemmer F."/>
            <person name="Labrenz M."/>
            <person name="Spormann A.M."/>
            <person name="Op Den Camp H."/>
            <person name="Overmann J."/>
            <person name="Amann R."/>
            <person name="Jetten M.S.M."/>
            <person name="Mascher T."/>
            <person name="Medema M.H."/>
            <person name="Devos D.P."/>
            <person name="Kaster A.-K."/>
            <person name="Ovreas L."/>
            <person name="Rohde M."/>
            <person name="Galperin M.Y."/>
            <person name="Jogler C."/>
        </authorList>
    </citation>
    <scope>NUCLEOTIDE SEQUENCE [LARGE SCALE GENOMIC DNA]</scope>
    <source>
        <strain evidence="6 7">LF1</strain>
    </source>
</reference>
<dbReference type="InterPro" id="IPR000184">
    <property type="entry name" value="Bac_surfAg_D15"/>
</dbReference>
<comment type="subcellular location">
    <subcellularLocation>
        <location evidence="1">Membrane</location>
    </subcellularLocation>
</comment>
<dbReference type="OrthoDB" id="231360at2"/>
<accession>A0A5B1CHI0</accession>
<name>A0A5B1CHI0_9BACT</name>
<keyword evidence="4" id="KW-1133">Transmembrane helix</keyword>
<feature type="compositionally biased region" description="Low complexity" evidence="3">
    <location>
        <begin position="69"/>
        <end position="98"/>
    </location>
</feature>
<dbReference type="Pfam" id="PF01103">
    <property type="entry name" value="Omp85"/>
    <property type="match status" value="1"/>
</dbReference>
<dbReference type="RefSeq" id="WP_084422834.1">
    <property type="nucleotide sequence ID" value="NZ_LWSK01000094.1"/>
</dbReference>
<evidence type="ECO:0000259" key="5">
    <source>
        <dbReference type="Pfam" id="PF01103"/>
    </source>
</evidence>
<evidence type="ECO:0000313" key="7">
    <source>
        <dbReference type="Proteomes" id="UP000322699"/>
    </source>
</evidence>
<evidence type="ECO:0000256" key="2">
    <source>
        <dbReference type="ARBA" id="ARBA00023136"/>
    </source>
</evidence>
<dbReference type="EMBL" id="VRLW01000001">
    <property type="protein sequence ID" value="KAA1258674.1"/>
    <property type="molecule type" value="Genomic_DNA"/>
</dbReference>
<dbReference type="Gene3D" id="2.40.160.50">
    <property type="entry name" value="membrane protein fhac: a member of the omp85/tpsb transporter family"/>
    <property type="match status" value="1"/>
</dbReference>
<evidence type="ECO:0000256" key="1">
    <source>
        <dbReference type="ARBA" id="ARBA00004370"/>
    </source>
</evidence>
<gene>
    <name evidence="6" type="ORF">LF1_11960</name>
</gene>
<evidence type="ECO:0000256" key="3">
    <source>
        <dbReference type="SAM" id="MobiDB-lite"/>
    </source>
</evidence>
<keyword evidence="7" id="KW-1185">Reference proteome</keyword>
<protein>
    <submittedName>
        <fullName evidence="6">Outer membrane protein assembly factor YaeT</fullName>
    </submittedName>
</protein>
<keyword evidence="2 4" id="KW-0472">Membrane</keyword>
<evidence type="ECO:0000256" key="4">
    <source>
        <dbReference type="SAM" id="Phobius"/>
    </source>
</evidence>
<dbReference type="AlphaFoldDB" id="A0A5B1CHI0"/>
<organism evidence="6 7">
    <name type="scientific">Rubripirellula obstinata</name>
    <dbReference type="NCBI Taxonomy" id="406547"/>
    <lineage>
        <taxon>Bacteria</taxon>
        <taxon>Pseudomonadati</taxon>
        <taxon>Planctomycetota</taxon>
        <taxon>Planctomycetia</taxon>
        <taxon>Pirellulales</taxon>
        <taxon>Pirellulaceae</taxon>
        <taxon>Rubripirellula</taxon>
    </lineage>
</organism>
<dbReference type="Proteomes" id="UP000322699">
    <property type="component" value="Unassembled WGS sequence"/>
</dbReference>
<feature type="compositionally biased region" description="Polar residues" evidence="3">
    <location>
        <begin position="108"/>
        <end position="124"/>
    </location>
</feature>
<dbReference type="GO" id="GO:0019867">
    <property type="term" value="C:outer membrane"/>
    <property type="evidence" value="ECO:0007669"/>
    <property type="project" value="InterPro"/>
</dbReference>
<comment type="caution">
    <text evidence="6">The sequence shown here is derived from an EMBL/GenBank/DDBJ whole genome shotgun (WGS) entry which is preliminary data.</text>
</comment>
<sequence>MITRFQRASVAGCRLFETCYLLLCIVLRMNLSQKPIPKRFFATGLIAITSVLFGTVVAHGQSGSRYSISPQQTNPQQFQQAPKQLPQQAPQQTFQSPPVQSLPPAPVQNFQSDPYAQPQTYSSYQGPQVRDADLVIDGYPARTGRIMLGGAVNSDAGVTGQVTIDERNFDIMRWPRSFQDLASGTAFRGAGQTFRIEMAPGTEFKRYTASFVNPNIFGYQPVSMSVSGFLFDRRFNDWNEERLGGRLAFGYRITPDLSVSAGISGQNVNIETNRGGPAALTDVIGDNEVYSGEISLTHDTRNSPIQASEGHYFEFSFEEAFGDFDYARFETEFRQYWLVTERADKSGKQTISYSTQLGFSGEETPIFENFFAGGYATLRGFDFRGASPVDPINGVETGGRFQWLNSVEYMFPITADDAFRGVAFVDFGTVEDEIKIDSDNFRVAPGVGLRVAIPMLGPAPLAFDFAIPVAKAETDDERVFSFYMSLIR</sequence>
<proteinExistence type="predicted"/>
<feature type="transmembrane region" description="Helical" evidence="4">
    <location>
        <begin position="40"/>
        <end position="60"/>
    </location>
</feature>
<evidence type="ECO:0000313" key="6">
    <source>
        <dbReference type="EMBL" id="KAA1258674.1"/>
    </source>
</evidence>